<dbReference type="Proteomes" id="UP001497525">
    <property type="component" value="Unassembled WGS sequence"/>
</dbReference>
<evidence type="ECO:0000313" key="1">
    <source>
        <dbReference type="EMBL" id="CAL5130700.1"/>
    </source>
</evidence>
<name>A0AAV2T0D7_CALDB</name>
<proteinExistence type="predicted"/>
<comment type="caution">
    <text evidence="1">The sequence shown here is derived from an EMBL/GenBank/DDBJ whole genome shotgun (WGS) entry which is preliminary data.</text>
</comment>
<dbReference type="AlphaFoldDB" id="A0AAV2T0D7"/>
<reference evidence="1" key="1">
    <citation type="submission" date="2024-06" db="EMBL/GenBank/DDBJ databases">
        <authorList>
            <person name="Liu X."/>
            <person name="Lenzi L."/>
            <person name="Haldenby T S."/>
            <person name="Uol C."/>
        </authorList>
    </citation>
    <scope>NUCLEOTIDE SEQUENCE</scope>
</reference>
<evidence type="ECO:0000313" key="2">
    <source>
        <dbReference type="Proteomes" id="UP001497525"/>
    </source>
</evidence>
<organism evidence="1 2">
    <name type="scientific">Calicophoron daubneyi</name>
    <name type="common">Rumen fluke</name>
    <name type="synonym">Paramphistomum daubneyi</name>
    <dbReference type="NCBI Taxonomy" id="300641"/>
    <lineage>
        <taxon>Eukaryota</taxon>
        <taxon>Metazoa</taxon>
        <taxon>Spiralia</taxon>
        <taxon>Lophotrochozoa</taxon>
        <taxon>Platyhelminthes</taxon>
        <taxon>Trematoda</taxon>
        <taxon>Digenea</taxon>
        <taxon>Plagiorchiida</taxon>
        <taxon>Pronocephalata</taxon>
        <taxon>Paramphistomoidea</taxon>
        <taxon>Paramphistomidae</taxon>
        <taxon>Calicophoron</taxon>
    </lineage>
</organism>
<sequence length="110" mass="12680">MFLIRNASDLWFHRRFPLRHLFPYALPFLPSHSVSFDQPGFLLAIPFVILSSTCSVRQLYPTACTPNYLTIRSAYRTPILVITVRTARPFMAARIFSSGAFRRSPFSYCT</sequence>
<gene>
    <name evidence="1" type="ORF">CDAUBV1_LOCUS2868</name>
</gene>
<accession>A0AAV2T0D7</accession>
<protein>
    <submittedName>
        <fullName evidence="1">Uncharacterized protein</fullName>
    </submittedName>
</protein>
<dbReference type="EMBL" id="CAXLJL010000070">
    <property type="protein sequence ID" value="CAL5130700.1"/>
    <property type="molecule type" value="Genomic_DNA"/>
</dbReference>